<accession>R7WF82</accession>
<feature type="domain" description="At1g61320/AtMIF1 LRR" evidence="1">
    <location>
        <begin position="188"/>
        <end position="375"/>
    </location>
</feature>
<protein>
    <recommendedName>
        <fullName evidence="1">At1g61320/AtMIF1 LRR domain-containing protein</fullName>
    </recommendedName>
</protein>
<reference evidence="2" key="1">
    <citation type="submission" date="2015-06" db="UniProtKB">
        <authorList>
            <consortium name="EnsemblPlants"/>
        </authorList>
    </citation>
    <scope>IDENTIFICATION</scope>
</reference>
<dbReference type="PANTHER" id="PTHR34145">
    <property type="entry name" value="OS02G0105600 PROTEIN"/>
    <property type="match status" value="1"/>
</dbReference>
<name>R7WF82_AEGTA</name>
<dbReference type="ExpressionAtlas" id="R7WF82">
    <property type="expression patterns" value="baseline"/>
</dbReference>
<feature type="domain" description="At1g61320/AtMIF1 LRR" evidence="1">
    <location>
        <begin position="380"/>
        <end position="470"/>
    </location>
</feature>
<sequence>MRDAARTACVPQSFLHFWRCFPKLVFNPETLAAGRQPFVRGGDRGKYVFSKEQEVLENHSGIGVKTLKLHLSACCKKDIDTSLLDGCLQAFVKPGIVDLAVLLPDCYASEYSFPSSLLLNDDVANSRSTSVLKSLYLSSCGFHTHRRPKGACLLLELIETAIVQDRPQFLSLFTSAHVASTPTDGPRVLACSWSLSRLRLCKVGVTGDELWFFLSSCFSLEWLDLSNCDMITSLKIPHVLRKLKTVWVRMCRELVVIESHALKLSTFSYEGRQLSRFTLGDSLEMEELDMHAAHMQDMLQYAGNNLPSVATNLETLVLSTVHEKLKAPATTDTFKHLKHLVICLGECGEFCTGYDFLCLASFLDVCVALETFILRGGLVNLRKATITGFCSAKSLVELTYHILEQAASSLQCLILDTSPVYDRKSSTSDRFLPTCMEALRDAEKALADVRRYVEPKVPDGVELKVLAPCSRCHYMDAKAMEEAEPKTGQRFLQRQEDGSIALVFVQPRSKYAELNTTYV</sequence>
<dbReference type="EnsemblPlants" id="EMT18689">
    <property type="protein sequence ID" value="EMT18689"/>
    <property type="gene ID" value="F775_04222"/>
</dbReference>
<evidence type="ECO:0000313" key="2">
    <source>
        <dbReference type="EnsemblPlants" id="EMT18689"/>
    </source>
</evidence>
<dbReference type="AlphaFoldDB" id="R7WF82"/>
<feature type="domain" description="At1g61320/AtMIF1 LRR" evidence="1">
    <location>
        <begin position="55"/>
        <end position="147"/>
    </location>
</feature>
<dbReference type="InterPro" id="IPR053772">
    <property type="entry name" value="At1g61320/At1g61330-like"/>
</dbReference>
<dbReference type="InterPro" id="IPR032675">
    <property type="entry name" value="LRR_dom_sf"/>
</dbReference>
<dbReference type="SUPFAM" id="SSF52047">
    <property type="entry name" value="RNI-like"/>
    <property type="match status" value="1"/>
</dbReference>
<dbReference type="InterPro" id="IPR055357">
    <property type="entry name" value="LRR_At1g61320_AtMIF1"/>
</dbReference>
<dbReference type="Gene3D" id="3.80.10.10">
    <property type="entry name" value="Ribonuclease Inhibitor"/>
    <property type="match status" value="1"/>
</dbReference>
<proteinExistence type="predicted"/>
<evidence type="ECO:0000259" key="1">
    <source>
        <dbReference type="Pfam" id="PF23622"/>
    </source>
</evidence>
<organism evidence="2">
    <name type="scientific">Aegilops tauschii</name>
    <name type="common">Tausch's goatgrass</name>
    <name type="synonym">Aegilops squarrosa</name>
    <dbReference type="NCBI Taxonomy" id="37682"/>
    <lineage>
        <taxon>Eukaryota</taxon>
        <taxon>Viridiplantae</taxon>
        <taxon>Streptophyta</taxon>
        <taxon>Embryophyta</taxon>
        <taxon>Tracheophyta</taxon>
        <taxon>Spermatophyta</taxon>
        <taxon>Magnoliopsida</taxon>
        <taxon>Liliopsida</taxon>
        <taxon>Poales</taxon>
        <taxon>Poaceae</taxon>
        <taxon>BOP clade</taxon>
        <taxon>Pooideae</taxon>
        <taxon>Triticodae</taxon>
        <taxon>Triticeae</taxon>
        <taxon>Triticinae</taxon>
        <taxon>Aegilops</taxon>
    </lineage>
</organism>
<dbReference type="PANTHER" id="PTHR34145:SF58">
    <property type="entry name" value="OS10G0384600 PROTEIN"/>
    <property type="match status" value="1"/>
</dbReference>
<dbReference type="Pfam" id="PF23622">
    <property type="entry name" value="LRR_At1g61320_AtMIF1"/>
    <property type="match status" value="3"/>
</dbReference>